<organism evidence="2 3">
    <name type="scientific">Aliiruegeria haliotis</name>
    <dbReference type="NCBI Taxonomy" id="1280846"/>
    <lineage>
        <taxon>Bacteria</taxon>
        <taxon>Pseudomonadati</taxon>
        <taxon>Pseudomonadota</taxon>
        <taxon>Alphaproteobacteria</taxon>
        <taxon>Rhodobacterales</taxon>
        <taxon>Roseobacteraceae</taxon>
        <taxon>Aliiruegeria</taxon>
    </lineage>
</organism>
<evidence type="ECO:0000259" key="1">
    <source>
        <dbReference type="Pfam" id="PF00144"/>
    </source>
</evidence>
<keyword evidence="3" id="KW-1185">Reference proteome</keyword>
<comment type="caution">
    <text evidence="2">The sequence shown here is derived from an EMBL/GenBank/DDBJ whole genome shotgun (WGS) entry which is preliminary data.</text>
</comment>
<dbReference type="RefSeq" id="WP_158263498.1">
    <property type="nucleotide sequence ID" value="NZ_PVTD01000003.1"/>
</dbReference>
<protein>
    <submittedName>
        <fullName evidence="2">CubicO group peptidase (Beta-lactamase class C family)</fullName>
    </submittedName>
</protein>
<dbReference type="AlphaFoldDB" id="A0A2T0RSP0"/>
<sequence length="377" mass="40386">MIDSLDRLLRAAIAEGPYLNGAVCLIDPDGWEVPLVHGILAPESEGKADPLTDPGLRMRMASISKAVTARIACELAARGDLDLDTKVSDVLDAGEGGARVEGITVKHLLNHTSGLTDHAGYIFEPPTSPLEYLVAHANRAVSGHPPGGWFKYANLNYVLLGSLLEAVTGDRFDHLARDLVLGPAGIQGGFNWAGVSPKRRDRRLQIYQRFGDRLECQTEPDGADWNADIVWGDGRGISFADYVPVRDTLLFSPHAGLRMNVIEAARLGRFLGADTPGGRLQREATWKFNPLAPNGTDCDGLYGEFGLGVMAYRDTPRIAGPLVGHAGHALGFTGGVWFNESTGRALAIALTGSADLTDGCDDEVFYAAPELALMKSI</sequence>
<dbReference type="SUPFAM" id="SSF56601">
    <property type="entry name" value="beta-lactamase/transpeptidase-like"/>
    <property type="match status" value="1"/>
</dbReference>
<dbReference type="PANTHER" id="PTHR46825">
    <property type="entry name" value="D-ALANYL-D-ALANINE-CARBOXYPEPTIDASE/ENDOPEPTIDASE AMPH"/>
    <property type="match status" value="1"/>
</dbReference>
<dbReference type="InterPro" id="IPR001466">
    <property type="entry name" value="Beta-lactam-related"/>
</dbReference>
<proteinExistence type="predicted"/>
<dbReference type="Pfam" id="PF00144">
    <property type="entry name" value="Beta-lactamase"/>
    <property type="match status" value="1"/>
</dbReference>
<dbReference type="InterPro" id="IPR012338">
    <property type="entry name" value="Beta-lactam/transpept-like"/>
</dbReference>
<accession>A0A2T0RSP0</accession>
<gene>
    <name evidence="2" type="ORF">CLV78_10358</name>
</gene>
<evidence type="ECO:0000313" key="3">
    <source>
        <dbReference type="Proteomes" id="UP000239480"/>
    </source>
</evidence>
<dbReference type="EMBL" id="PVTD01000003">
    <property type="protein sequence ID" value="PRY24194.1"/>
    <property type="molecule type" value="Genomic_DNA"/>
</dbReference>
<feature type="domain" description="Beta-lactamase-related" evidence="1">
    <location>
        <begin position="10"/>
        <end position="363"/>
    </location>
</feature>
<reference evidence="2 3" key="1">
    <citation type="submission" date="2018-03" db="EMBL/GenBank/DDBJ databases">
        <title>Genomic Encyclopedia of Archaeal and Bacterial Type Strains, Phase II (KMG-II): from individual species to whole genera.</title>
        <authorList>
            <person name="Goeker M."/>
        </authorList>
    </citation>
    <scope>NUCLEOTIDE SEQUENCE [LARGE SCALE GENOMIC DNA]</scope>
    <source>
        <strain evidence="2 3">DSM 29328</strain>
    </source>
</reference>
<dbReference type="PANTHER" id="PTHR46825:SF9">
    <property type="entry name" value="BETA-LACTAMASE-RELATED DOMAIN-CONTAINING PROTEIN"/>
    <property type="match status" value="1"/>
</dbReference>
<dbReference type="Proteomes" id="UP000239480">
    <property type="component" value="Unassembled WGS sequence"/>
</dbReference>
<dbReference type="OrthoDB" id="119951at2"/>
<dbReference type="Gene3D" id="3.40.710.10">
    <property type="entry name" value="DD-peptidase/beta-lactamase superfamily"/>
    <property type="match status" value="1"/>
</dbReference>
<name>A0A2T0RSP0_9RHOB</name>
<evidence type="ECO:0000313" key="2">
    <source>
        <dbReference type="EMBL" id="PRY24194.1"/>
    </source>
</evidence>
<dbReference type="InterPro" id="IPR050491">
    <property type="entry name" value="AmpC-like"/>
</dbReference>